<feature type="domain" description="SAM" evidence="9">
    <location>
        <begin position="392"/>
        <end position="458"/>
    </location>
</feature>
<evidence type="ECO:0000313" key="11">
    <source>
        <dbReference type="Proteomes" id="UP000187209"/>
    </source>
</evidence>
<name>A0A1R2AYB3_9CILI</name>
<dbReference type="EMBL" id="MPUH01001190">
    <property type="protein sequence ID" value="OMJ69508.1"/>
    <property type="molecule type" value="Genomic_DNA"/>
</dbReference>
<evidence type="ECO:0000256" key="5">
    <source>
        <dbReference type="ARBA" id="ARBA00023043"/>
    </source>
</evidence>
<keyword evidence="2" id="KW-0328">Glycosyltransferase</keyword>
<dbReference type="GO" id="GO:0085020">
    <property type="term" value="P:protein K6-linked ubiquitination"/>
    <property type="evidence" value="ECO:0007669"/>
    <property type="project" value="TreeGrafter"/>
</dbReference>
<evidence type="ECO:0000256" key="7">
    <source>
        <dbReference type="ARBA" id="ARBA00033987"/>
    </source>
</evidence>
<dbReference type="GO" id="GO:0016779">
    <property type="term" value="F:nucleotidyltransferase activity"/>
    <property type="evidence" value="ECO:0007669"/>
    <property type="project" value="UniProtKB-KW"/>
</dbReference>
<dbReference type="GO" id="GO:0003950">
    <property type="term" value="F:NAD+ poly-ADP-ribosyltransferase activity"/>
    <property type="evidence" value="ECO:0007669"/>
    <property type="project" value="UniProtKB-EC"/>
</dbReference>
<dbReference type="SUPFAM" id="SSF48403">
    <property type="entry name" value="Ankyrin repeat"/>
    <property type="match status" value="1"/>
</dbReference>
<dbReference type="InterPro" id="IPR013761">
    <property type="entry name" value="SAM/pointed_sf"/>
</dbReference>
<evidence type="ECO:0000313" key="10">
    <source>
        <dbReference type="EMBL" id="OMJ69508.1"/>
    </source>
</evidence>
<dbReference type="InterPro" id="IPR001660">
    <property type="entry name" value="SAM"/>
</dbReference>
<gene>
    <name evidence="10" type="ORF">SteCoe_32763</name>
</gene>
<dbReference type="Pfam" id="PF12796">
    <property type="entry name" value="Ank_2"/>
    <property type="match status" value="1"/>
</dbReference>
<protein>
    <recommendedName>
        <fullName evidence="1">NAD(+) ADP-ribosyltransferase</fullName>
        <ecNumber evidence="1">2.4.2.30</ecNumber>
    </recommendedName>
</protein>
<keyword evidence="4" id="KW-0677">Repeat</keyword>
<dbReference type="EC" id="2.4.2.30" evidence="1"/>
<dbReference type="PROSITE" id="PS50105">
    <property type="entry name" value="SAM_DOMAIN"/>
    <property type="match status" value="1"/>
</dbReference>
<feature type="repeat" description="ANK" evidence="8">
    <location>
        <begin position="38"/>
        <end position="70"/>
    </location>
</feature>
<dbReference type="Pfam" id="PF00023">
    <property type="entry name" value="Ank"/>
    <property type="match status" value="1"/>
</dbReference>
<dbReference type="PANTHER" id="PTHR24171:SF8">
    <property type="entry name" value="BRCA1-ASSOCIATED RING DOMAIN PROTEIN 1"/>
    <property type="match status" value="1"/>
</dbReference>
<dbReference type="Pfam" id="PF07647">
    <property type="entry name" value="SAM_2"/>
    <property type="match status" value="1"/>
</dbReference>
<dbReference type="InterPro" id="IPR036770">
    <property type="entry name" value="Ankyrin_rpt-contain_sf"/>
</dbReference>
<dbReference type="PROSITE" id="PS50297">
    <property type="entry name" value="ANK_REP_REGION"/>
    <property type="match status" value="3"/>
</dbReference>
<evidence type="ECO:0000256" key="6">
    <source>
        <dbReference type="ARBA" id="ARBA00024347"/>
    </source>
</evidence>
<keyword evidence="3" id="KW-0808">Transferase</keyword>
<dbReference type="Gene3D" id="1.10.150.50">
    <property type="entry name" value="Transcription Factor, Ets-1"/>
    <property type="match status" value="2"/>
</dbReference>
<reference evidence="10 11" key="1">
    <citation type="submission" date="2016-11" db="EMBL/GenBank/DDBJ databases">
        <title>The macronuclear genome of Stentor coeruleus: a giant cell with tiny introns.</title>
        <authorList>
            <person name="Slabodnick M."/>
            <person name="Ruby J.G."/>
            <person name="Reiff S.B."/>
            <person name="Swart E.C."/>
            <person name="Gosai S."/>
            <person name="Prabakaran S."/>
            <person name="Witkowska E."/>
            <person name="Larue G.E."/>
            <person name="Fisher S."/>
            <person name="Freeman R.M."/>
            <person name="Gunawardena J."/>
            <person name="Chu W."/>
            <person name="Stover N.A."/>
            <person name="Gregory B.D."/>
            <person name="Nowacki M."/>
            <person name="Derisi J."/>
            <person name="Roy S.W."/>
            <person name="Marshall W.F."/>
            <person name="Sood P."/>
        </authorList>
    </citation>
    <scope>NUCLEOTIDE SEQUENCE [LARGE SCALE GENOMIC DNA]</scope>
    <source>
        <strain evidence="10">WM001</strain>
    </source>
</reference>
<dbReference type="PROSITE" id="PS50088">
    <property type="entry name" value="ANK_REPEAT"/>
    <property type="match status" value="4"/>
</dbReference>
<dbReference type="GO" id="GO:0004842">
    <property type="term" value="F:ubiquitin-protein transferase activity"/>
    <property type="evidence" value="ECO:0007669"/>
    <property type="project" value="TreeGrafter"/>
</dbReference>
<keyword evidence="11" id="KW-1185">Reference proteome</keyword>
<evidence type="ECO:0000259" key="9">
    <source>
        <dbReference type="PROSITE" id="PS50105"/>
    </source>
</evidence>
<evidence type="ECO:0000256" key="1">
    <source>
        <dbReference type="ARBA" id="ARBA00012020"/>
    </source>
</evidence>
<dbReference type="InterPro" id="IPR002110">
    <property type="entry name" value="Ankyrin_rpt"/>
</dbReference>
<dbReference type="OrthoDB" id="539213at2759"/>
<dbReference type="SUPFAM" id="SSF47769">
    <property type="entry name" value="SAM/Pointed domain"/>
    <property type="match status" value="2"/>
</dbReference>
<proteinExistence type="inferred from homology"/>
<keyword evidence="3" id="KW-0548">Nucleotidyltransferase</keyword>
<feature type="repeat" description="ANK" evidence="8">
    <location>
        <begin position="138"/>
        <end position="170"/>
    </location>
</feature>
<feature type="repeat" description="ANK" evidence="8">
    <location>
        <begin position="71"/>
        <end position="103"/>
    </location>
</feature>
<dbReference type="CDD" id="cd09487">
    <property type="entry name" value="SAM_superfamily"/>
    <property type="match status" value="1"/>
</dbReference>
<organism evidence="10 11">
    <name type="scientific">Stentor coeruleus</name>
    <dbReference type="NCBI Taxonomy" id="5963"/>
    <lineage>
        <taxon>Eukaryota</taxon>
        <taxon>Sar</taxon>
        <taxon>Alveolata</taxon>
        <taxon>Ciliophora</taxon>
        <taxon>Postciliodesmatophora</taxon>
        <taxon>Heterotrichea</taxon>
        <taxon>Heterotrichida</taxon>
        <taxon>Stentoridae</taxon>
        <taxon>Stentor</taxon>
    </lineage>
</organism>
<sequence length="492" mass="55654">MEEGLEELKKTCRLGDVTALQECLAKHPQIINECDPKLGWTELYRSVVCGQINVVEALLKAKADPNIRTKMGDTALHRAASNKQREIARLLLGFKADSNIQQNDGETALHQACIEGDFKMAKLLLQHKANANVQDYVYGKSPLHYAVDFCYASIVGLLIQYHANTDLIDRHGKSPKDLARTSEIQSLLGVNSFYIPSPEPSEIPQKSSLEYVSPSLSRSNSEFSLYSENKPVEHKIKQLEDIHKKIREAVRVSVDTVKTPNYSHNASLLVEPDAEKTGYDIIVDRNKAISFGGTERNPELYNWLCKAHLEELYTILLGAGYDDLKQLSYQMSSNLPITEMTLKEIGIMKSGLRKRFLLALDGLAYKKERRSEPAPNPFKCCTVGNPASGWMLNIPDLGKWLESLNLKELYQNFLDNGYEELEEMLLIMNSPWEITADDLRLMGIGKPGHRHRILSKLKEDATGFEYVNNRKKRDLTIDKEFNSSACELCRVF</sequence>
<evidence type="ECO:0000256" key="8">
    <source>
        <dbReference type="PROSITE-ProRule" id="PRU00023"/>
    </source>
</evidence>
<comment type="caution">
    <text evidence="10">The sequence shown here is derived from an EMBL/GenBank/DDBJ whole genome shotgun (WGS) entry which is preliminary data.</text>
</comment>
<keyword evidence="5 8" id="KW-0040">ANK repeat</keyword>
<evidence type="ECO:0000256" key="3">
    <source>
        <dbReference type="ARBA" id="ARBA00022695"/>
    </source>
</evidence>
<dbReference type="PANTHER" id="PTHR24171">
    <property type="entry name" value="ANKYRIN REPEAT DOMAIN-CONTAINING PROTEIN 39-RELATED"/>
    <property type="match status" value="1"/>
</dbReference>
<dbReference type="Proteomes" id="UP000187209">
    <property type="component" value="Unassembled WGS sequence"/>
</dbReference>
<dbReference type="Gene3D" id="1.25.40.20">
    <property type="entry name" value="Ankyrin repeat-containing domain"/>
    <property type="match status" value="2"/>
</dbReference>
<accession>A0A1R2AYB3</accession>
<feature type="repeat" description="ANK" evidence="8">
    <location>
        <begin position="104"/>
        <end position="136"/>
    </location>
</feature>
<dbReference type="SMART" id="SM00248">
    <property type="entry name" value="ANK"/>
    <property type="match status" value="4"/>
</dbReference>
<comment type="catalytic activity">
    <reaction evidence="7">
        <text>NAD(+) + (ADP-D-ribosyl)n-acceptor = nicotinamide + (ADP-D-ribosyl)n+1-acceptor + H(+).</text>
        <dbReference type="EC" id="2.4.2.30"/>
    </reaction>
</comment>
<evidence type="ECO:0000256" key="4">
    <source>
        <dbReference type="ARBA" id="ARBA00022737"/>
    </source>
</evidence>
<evidence type="ECO:0000256" key="2">
    <source>
        <dbReference type="ARBA" id="ARBA00022676"/>
    </source>
</evidence>
<comment type="similarity">
    <text evidence="6">Belongs to the ARTD/PARP family.</text>
</comment>
<dbReference type="SMART" id="SM00454">
    <property type="entry name" value="SAM"/>
    <property type="match status" value="2"/>
</dbReference>
<dbReference type="AlphaFoldDB" id="A0A1R2AYB3"/>